<proteinExistence type="predicted"/>
<dbReference type="HOGENOM" id="CLU_2361146_0_0_1"/>
<dbReference type="InParanoid" id="A0A0C9ZX83"/>
<reference evidence="2" key="2">
    <citation type="submission" date="2015-01" db="EMBL/GenBank/DDBJ databases">
        <title>Evolutionary Origins and Diversification of the Mycorrhizal Mutualists.</title>
        <authorList>
            <consortium name="DOE Joint Genome Institute"/>
            <consortium name="Mycorrhizal Genomics Consortium"/>
            <person name="Kohler A."/>
            <person name="Kuo A."/>
            <person name="Nagy L.G."/>
            <person name="Floudas D."/>
            <person name="Copeland A."/>
            <person name="Barry K.W."/>
            <person name="Cichocki N."/>
            <person name="Veneault-Fourrey C."/>
            <person name="LaButti K."/>
            <person name="Lindquist E.A."/>
            <person name="Lipzen A."/>
            <person name="Lundell T."/>
            <person name="Morin E."/>
            <person name="Murat C."/>
            <person name="Riley R."/>
            <person name="Ohm R."/>
            <person name="Sun H."/>
            <person name="Tunlid A."/>
            <person name="Henrissat B."/>
            <person name="Grigoriev I.V."/>
            <person name="Hibbett D.S."/>
            <person name="Martin F."/>
        </authorList>
    </citation>
    <scope>NUCLEOTIDE SEQUENCE [LARGE SCALE GENOMIC DNA]</scope>
    <source>
        <strain evidence="2">UH-Slu-Lm8-n1</strain>
    </source>
</reference>
<reference evidence="1 2" key="1">
    <citation type="submission" date="2014-04" db="EMBL/GenBank/DDBJ databases">
        <authorList>
            <consortium name="DOE Joint Genome Institute"/>
            <person name="Kuo A."/>
            <person name="Ruytinx J."/>
            <person name="Rineau F."/>
            <person name="Colpaert J."/>
            <person name="Kohler A."/>
            <person name="Nagy L.G."/>
            <person name="Floudas D."/>
            <person name="Copeland A."/>
            <person name="Barry K.W."/>
            <person name="Cichocki N."/>
            <person name="Veneault-Fourrey C."/>
            <person name="LaButti K."/>
            <person name="Lindquist E.A."/>
            <person name="Lipzen A."/>
            <person name="Lundell T."/>
            <person name="Morin E."/>
            <person name="Murat C."/>
            <person name="Sun H."/>
            <person name="Tunlid A."/>
            <person name="Henrissat B."/>
            <person name="Grigoriev I.V."/>
            <person name="Hibbett D.S."/>
            <person name="Martin F."/>
            <person name="Nordberg H.P."/>
            <person name="Cantor M.N."/>
            <person name="Hua S.X."/>
        </authorList>
    </citation>
    <scope>NUCLEOTIDE SEQUENCE [LARGE SCALE GENOMIC DNA]</scope>
    <source>
        <strain evidence="1 2">UH-Slu-Lm8-n1</strain>
    </source>
</reference>
<dbReference type="AlphaFoldDB" id="A0A0C9ZX83"/>
<evidence type="ECO:0000313" key="2">
    <source>
        <dbReference type="Proteomes" id="UP000054485"/>
    </source>
</evidence>
<keyword evidence="2" id="KW-1185">Reference proteome</keyword>
<accession>A0A0C9ZX83</accession>
<evidence type="ECO:0000313" key="1">
    <source>
        <dbReference type="EMBL" id="KIK33981.1"/>
    </source>
</evidence>
<sequence length="96" mass="10218">MFGLATGDYSLIVEPSFGVWSQSNFTFLRYTAGVSSPTSESGQRTPRHAVNALPSEFMDSYTAGGVGTNDSDPDVTCRGPPVAYSSLVPRLLLLTP</sequence>
<organism evidence="1 2">
    <name type="scientific">Suillus luteus UH-Slu-Lm8-n1</name>
    <dbReference type="NCBI Taxonomy" id="930992"/>
    <lineage>
        <taxon>Eukaryota</taxon>
        <taxon>Fungi</taxon>
        <taxon>Dikarya</taxon>
        <taxon>Basidiomycota</taxon>
        <taxon>Agaricomycotina</taxon>
        <taxon>Agaricomycetes</taxon>
        <taxon>Agaricomycetidae</taxon>
        <taxon>Boletales</taxon>
        <taxon>Suillineae</taxon>
        <taxon>Suillaceae</taxon>
        <taxon>Suillus</taxon>
    </lineage>
</organism>
<dbReference type="Proteomes" id="UP000054485">
    <property type="component" value="Unassembled WGS sequence"/>
</dbReference>
<gene>
    <name evidence="1" type="ORF">CY34DRAFT_813226</name>
</gene>
<name>A0A0C9ZX83_9AGAM</name>
<dbReference type="EMBL" id="KN835830">
    <property type="protein sequence ID" value="KIK33981.1"/>
    <property type="molecule type" value="Genomic_DNA"/>
</dbReference>
<protein>
    <submittedName>
        <fullName evidence="1">Uncharacterized protein</fullName>
    </submittedName>
</protein>